<evidence type="ECO:0000313" key="3">
    <source>
        <dbReference type="Proteomes" id="UP000003684"/>
    </source>
</evidence>
<dbReference type="Proteomes" id="UP000003684">
    <property type="component" value="Unassembled WGS sequence"/>
</dbReference>
<dbReference type="PANTHER" id="PTHR40039">
    <property type="entry name" value="PROTEIN DLTD"/>
    <property type="match status" value="1"/>
</dbReference>
<gene>
    <name evidence="2" type="primary">dltD</name>
    <name evidence="2" type="ORF">HMPREF9209_1498</name>
</gene>
<dbReference type="PANTHER" id="PTHR40039:SF1">
    <property type="entry name" value="PROTEIN DLTD"/>
    <property type="match status" value="1"/>
</dbReference>
<dbReference type="AlphaFoldDB" id="D1YFI2"/>
<keyword evidence="1" id="KW-0812">Transmembrane</keyword>
<dbReference type="Pfam" id="PF04914">
    <property type="entry name" value="DltD"/>
    <property type="match status" value="1"/>
</dbReference>
<feature type="transmembrane region" description="Helical" evidence="1">
    <location>
        <begin position="7"/>
        <end position="29"/>
    </location>
</feature>
<reference evidence="2 3" key="1">
    <citation type="submission" date="2009-12" db="EMBL/GenBank/DDBJ databases">
        <title>Genome Sequence of Lactobacillus gasseri 224-1.</title>
        <authorList>
            <person name="Durkin A.S."/>
            <person name="Madupu R."/>
            <person name="Torralba M."/>
            <person name="Methe B."/>
            <person name="Sutton G."/>
            <person name="Strausberg R.L."/>
            <person name="Nelson K.E."/>
        </authorList>
    </citation>
    <scope>NUCLEOTIDE SEQUENCE [LARGE SCALE GENOMIC DNA]</scope>
    <source>
        <strain evidence="2 3">224-1</strain>
    </source>
</reference>
<evidence type="ECO:0000313" key="2">
    <source>
        <dbReference type="EMBL" id="EFB63672.1"/>
    </source>
</evidence>
<dbReference type="NCBIfam" id="TIGR04092">
    <property type="entry name" value="LTA_DltD"/>
    <property type="match status" value="1"/>
</dbReference>
<protein>
    <submittedName>
        <fullName evidence="2">DltD C-terminal domain protein</fullName>
    </submittedName>
</protein>
<sequence>MSNKRKLWQIFGPVLCAFILLVILFLIPWQNGEKSDNALFKASVSQSQTVFKGQSIKQAAFEKGYVPFYGSSELSRMDALHPSVLAYKYKRNYRPFLLGGPGSQSLTHFFTMQETVNQLSNKKAVFIISPQWFTKQGQNPAAFGMYFSQLQAVDWILGAKDSVATRYAARRLLDMPAGTASETTKYALMTLASGQKLSKYQTLYLKARRRMLANEDNFFSSIGMTNNIPKIQKEAGKLPGTYAYDNLRQFANEQGKQGTTNNKFGISNGFFDKKLNNKHLKKLKNSQRSFDYTKSPEYADFELVLNELAHEHVNVLFIIPPVNEKWAKYTGLSQTMYQECVAKITKQLTSQGFNNIADLSKDGGKKFFMEDTIHLGWNGWLKVDQYVKPFMEEKNHPVNYKLDSYYFTKAWGNKSDVKMPSTKSKAAADIKKTSTGRDYW</sequence>
<dbReference type="InterPro" id="IPR006998">
    <property type="entry name" value="DltD"/>
</dbReference>
<dbReference type="InterPro" id="IPR023896">
    <property type="entry name" value="LTA_DltD"/>
</dbReference>
<evidence type="ECO:0000256" key="1">
    <source>
        <dbReference type="SAM" id="Phobius"/>
    </source>
</evidence>
<keyword evidence="1" id="KW-0472">Membrane</keyword>
<dbReference type="PIRSF" id="PIRSF021438">
    <property type="entry name" value="DltD"/>
    <property type="match status" value="1"/>
</dbReference>
<comment type="caution">
    <text evidence="2">The sequence shown here is derived from an EMBL/GenBank/DDBJ whole genome shotgun (WGS) entry which is preliminary data.</text>
</comment>
<dbReference type="EMBL" id="ADFT01000001">
    <property type="protein sequence ID" value="EFB63672.1"/>
    <property type="molecule type" value="Genomic_DNA"/>
</dbReference>
<name>D1YFI2_LACGS</name>
<keyword evidence="1" id="KW-1133">Transmembrane helix</keyword>
<organism evidence="2 3">
    <name type="scientific">Lactobacillus gasseri 224-1</name>
    <dbReference type="NCBI Taxonomy" id="679196"/>
    <lineage>
        <taxon>Bacteria</taxon>
        <taxon>Bacillati</taxon>
        <taxon>Bacillota</taxon>
        <taxon>Bacilli</taxon>
        <taxon>Lactobacillales</taxon>
        <taxon>Lactobacillaceae</taxon>
        <taxon>Lactobacillus</taxon>
    </lineage>
</organism>
<proteinExistence type="predicted"/>
<accession>D1YFI2</accession>